<protein>
    <submittedName>
        <fullName evidence="1">Uncharacterized protein</fullName>
    </submittedName>
</protein>
<dbReference type="Proteomes" id="UP000054624">
    <property type="component" value="Unassembled WGS sequence"/>
</dbReference>
<keyword evidence="2" id="KW-1185">Reference proteome</keyword>
<evidence type="ECO:0000313" key="1">
    <source>
        <dbReference type="EMBL" id="SAK47706.1"/>
    </source>
</evidence>
<accession>A0A157ZQD8</accession>
<gene>
    <name evidence="1" type="ORF">AWB76_01072</name>
</gene>
<dbReference type="STRING" id="1777137.AWB76_01072"/>
<evidence type="ECO:0000313" key="2">
    <source>
        <dbReference type="Proteomes" id="UP000054624"/>
    </source>
</evidence>
<name>A0A157ZQD8_9BURK</name>
<sequence length="83" mass="9046">MIPALLETIGALSLLASIAAKIVLLHGLRDEDVQKRSSVRHVRTASFRLNERGEAHRARPALSARCARLAAGRAVLSRIRRPG</sequence>
<dbReference type="AlphaFoldDB" id="A0A157ZQD8"/>
<proteinExistence type="predicted"/>
<dbReference type="EMBL" id="FCOI02000003">
    <property type="protein sequence ID" value="SAK47706.1"/>
    <property type="molecule type" value="Genomic_DNA"/>
</dbReference>
<reference evidence="2" key="1">
    <citation type="submission" date="2016-01" db="EMBL/GenBank/DDBJ databases">
        <authorList>
            <person name="Peeters Charlotte."/>
        </authorList>
    </citation>
    <scope>NUCLEOTIDE SEQUENCE [LARGE SCALE GENOMIC DNA]</scope>
</reference>
<organism evidence="1 2">
    <name type="scientific">Caballeronia temeraria</name>
    <dbReference type="NCBI Taxonomy" id="1777137"/>
    <lineage>
        <taxon>Bacteria</taxon>
        <taxon>Pseudomonadati</taxon>
        <taxon>Pseudomonadota</taxon>
        <taxon>Betaproteobacteria</taxon>
        <taxon>Burkholderiales</taxon>
        <taxon>Burkholderiaceae</taxon>
        <taxon>Caballeronia</taxon>
    </lineage>
</organism>